<evidence type="ECO:0000256" key="1">
    <source>
        <dbReference type="SAM" id="MobiDB-lite"/>
    </source>
</evidence>
<protein>
    <submittedName>
        <fullName evidence="2">Uncharacterized protein</fullName>
    </submittedName>
</protein>
<reference evidence="3" key="1">
    <citation type="submission" date="2017-02" db="EMBL/GenBank/DDBJ databases">
        <authorList>
            <person name="Tafer H."/>
            <person name="Lopandic K."/>
        </authorList>
    </citation>
    <scope>NUCLEOTIDE SEQUENCE [LARGE SCALE GENOMIC DNA]</scope>
    <source>
        <strain evidence="3">CBS 366.77</strain>
    </source>
</reference>
<evidence type="ECO:0000313" key="2">
    <source>
        <dbReference type="EMBL" id="RJE26824.1"/>
    </source>
</evidence>
<accession>A0A3A3A538</accession>
<keyword evidence="3" id="KW-1185">Reference proteome</keyword>
<comment type="caution">
    <text evidence="2">The sequence shown here is derived from an EMBL/GenBank/DDBJ whole genome shotgun (WGS) entry which is preliminary data.</text>
</comment>
<proteinExistence type="predicted"/>
<name>A0A3A3A538_9EURO</name>
<dbReference type="AlphaFoldDB" id="A0A3A3A538"/>
<evidence type="ECO:0000313" key="3">
    <source>
        <dbReference type="Proteomes" id="UP000266188"/>
    </source>
</evidence>
<feature type="region of interest" description="Disordered" evidence="1">
    <location>
        <begin position="158"/>
        <end position="184"/>
    </location>
</feature>
<organism evidence="2 3">
    <name type="scientific">Aspergillus sclerotialis</name>
    <dbReference type="NCBI Taxonomy" id="2070753"/>
    <lineage>
        <taxon>Eukaryota</taxon>
        <taxon>Fungi</taxon>
        <taxon>Dikarya</taxon>
        <taxon>Ascomycota</taxon>
        <taxon>Pezizomycotina</taxon>
        <taxon>Eurotiomycetes</taxon>
        <taxon>Eurotiomycetidae</taxon>
        <taxon>Eurotiales</taxon>
        <taxon>Aspergillaceae</taxon>
        <taxon>Aspergillus</taxon>
        <taxon>Aspergillus subgen. Polypaecilum</taxon>
    </lineage>
</organism>
<dbReference type="OrthoDB" id="4171084at2759"/>
<gene>
    <name evidence="2" type="ORF">PHISCL_00849</name>
</gene>
<dbReference type="EMBL" id="MVGC01000014">
    <property type="protein sequence ID" value="RJE26824.1"/>
    <property type="molecule type" value="Genomic_DNA"/>
</dbReference>
<dbReference type="Proteomes" id="UP000266188">
    <property type="component" value="Unassembled WGS sequence"/>
</dbReference>
<sequence>MDVVKSGRYAKPTASGIRITRADVWRLLYLPPVIDDDLYYDSPPFSPWEPVGMTTFEDSAIRVRWYRDCSCHPLVYQHWSWIRKDGSIINDKGFNSSFAAARSQLFNIPSLSLPDQEASIAASREVFGWVTRNCEGHPPESIYSDRWLQYGETSDVYESADGSNSHSDHGEDNDTELGLIFRDE</sequence>